<dbReference type="InterPro" id="IPR002934">
    <property type="entry name" value="Polymerase_NTP_transf_dom"/>
</dbReference>
<dbReference type="CDD" id="cd05403">
    <property type="entry name" value="NT_KNTase_like"/>
    <property type="match status" value="1"/>
</dbReference>
<dbReference type="AlphaFoldDB" id="A0AAV7K8Z2"/>
<dbReference type="SUPFAM" id="SSF81301">
    <property type="entry name" value="Nucleotidyltransferase"/>
    <property type="match status" value="1"/>
</dbReference>
<dbReference type="EMBL" id="JAKMXF010000111">
    <property type="protein sequence ID" value="KAI6657496.1"/>
    <property type="molecule type" value="Genomic_DNA"/>
</dbReference>
<comment type="caution">
    <text evidence="2">The sequence shown here is derived from an EMBL/GenBank/DDBJ whole genome shotgun (WGS) entry which is preliminary data.</text>
</comment>
<protein>
    <recommendedName>
        <fullName evidence="1">Polymerase nucleotidyl transferase domain-containing protein</fullName>
    </recommendedName>
</protein>
<dbReference type="InterPro" id="IPR043519">
    <property type="entry name" value="NT_sf"/>
</dbReference>
<sequence>MAAKYPYEKGLSIEKISKSFKLSPSDILNVYVVGSHLWGTVHKDSDWDLVIVVKVWSVKPADMHSGLLDAHILSKEQFVETLALHNFRLIACIYAPVHCKLKETIKFEKMFKLDKIKLRDSFFQENERDNRIAEKHANKGRVDAAKTICVHTLRLLMFGEQICLEGGIVDYQRGRDELDELKYTYFTSWDELSSFVLPKIKDCKERILALCI</sequence>
<organism evidence="2 3">
    <name type="scientific">Oopsacas minuta</name>
    <dbReference type="NCBI Taxonomy" id="111878"/>
    <lineage>
        <taxon>Eukaryota</taxon>
        <taxon>Metazoa</taxon>
        <taxon>Porifera</taxon>
        <taxon>Hexactinellida</taxon>
        <taxon>Hexasterophora</taxon>
        <taxon>Lyssacinosida</taxon>
        <taxon>Leucopsacidae</taxon>
        <taxon>Oopsacas</taxon>
    </lineage>
</organism>
<evidence type="ECO:0000313" key="2">
    <source>
        <dbReference type="EMBL" id="KAI6657496.1"/>
    </source>
</evidence>
<gene>
    <name evidence="2" type="ORF">LOD99_242</name>
</gene>
<reference evidence="2 3" key="1">
    <citation type="journal article" date="2023" name="BMC Biol.">
        <title>The compact genome of the sponge Oopsacas minuta (Hexactinellida) is lacking key metazoan core genes.</title>
        <authorList>
            <person name="Santini S."/>
            <person name="Schenkelaars Q."/>
            <person name="Jourda C."/>
            <person name="Duchesne M."/>
            <person name="Belahbib H."/>
            <person name="Rocher C."/>
            <person name="Selva M."/>
            <person name="Riesgo A."/>
            <person name="Vervoort M."/>
            <person name="Leys S.P."/>
            <person name="Kodjabachian L."/>
            <person name="Le Bivic A."/>
            <person name="Borchiellini C."/>
            <person name="Claverie J.M."/>
            <person name="Renard E."/>
        </authorList>
    </citation>
    <scope>NUCLEOTIDE SEQUENCE [LARGE SCALE GENOMIC DNA]</scope>
    <source>
        <strain evidence="2">SPO-2</strain>
    </source>
</reference>
<dbReference type="Pfam" id="PF01909">
    <property type="entry name" value="NTP_transf_2"/>
    <property type="match status" value="1"/>
</dbReference>
<name>A0AAV7K8Z2_9METZ</name>
<dbReference type="GO" id="GO:0016779">
    <property type="term" value="F:nucleotidyltransferase activity"/>
    <property type="evidence" value="ECO:0007669"/>
    <property type="project" value="InterPro"/>
</dbReference>
<accession>A0AAV7K8Z2</accession>
<dbReference type="Gene3D" id="3.30.460.10">
    <property type="entry name" value="Beta Polymerase, domain 2"/>
    <property type="match status" value="1"/>
</dbReference>
<keyword evidence="3" id="KW-1185">Reference proteome</keyword>
<evidence type="ECO:0000313" key="3">
    <source>
        <dbReference type="Proteomes" id="UP001165289"/>
    </source>
</evidence>
<feature type="domain" description="Polymerase nucleotidyl transferase" evidence="1">
    <location>
        <begin position="13"/>
        <end position="106"/>
    </location>
</feature>
<evidence type="ECO:0000259" key="1">
    <source>
        <dbReference type="Pfam" id="PF01909"/>
    </source>
</evidence>
<proteinExistence type="predicted"/>
<dbReference type="Proteomes" id="UP001165289">
    <property type="component" value="Unassembled WGS sequence"/>
</dbReference>